<evidence type="ECO:0008006" key="5">
    <source>
        <dbReference type="Google" id="ProtNLM"/>
    </source>
</evidence>
<evidence type="ECO:0000313" key="1">
    <source>
        <dbReference type="EMBL" id="VWL98830.1"/>
    </source>
</evidence>
<dbReference type="InterPro" id="IPR009057">
    <property type="entry name" value="Homeodomain-like_sf"/>
</dbReference>
<evidence type="ECO:0000313" key="4">
    <source>
        <dbReference type="Proteomes" id="UP000361836"/>
    </source>
</evidence>
<proteinExistence type="predicted"/>
<organism evidence="2 3">
    <name type="scientific">Collinsella aerofaciens</name>
    <dbReference type="NCBI Taxonomy" id="74426"/>
    <lineage>
        <taxon>Bacteria</taxon>
        <taxon>Bacillati</taxon>
        <taxon>Actinomycetota</taxon>
        <taxon>Coriobacteriia</taxon>
        <taxon>Coriobacteriales</taxon>
        <taxon>Coriobacteriaceae</taxon>
        <taxon>Collinsella</taxon>
    </lineage>
</organism>
<dbReference type="EMBL" id="CABWIH010000048">
    <property type="protein sequence ID" value="VWM01403.1"/>
    <property type="molecule type" value="Genomic_DNA"/>
</dbReference>
<dbReference type="AlphaFoldDB" id="A0A5K1JB43"/>
<accession>A0A5K1JB43</accession>
<protein>
    <recommendedName>
        <fullName evidence="5">Mor transcription activator domain-containing protein</fullName>
    </recommendedName>
</protein>
<dbReference type="SUPFAM" id="SSF46689">
    <property type="entry name" value="Homeodomain-like"/>
    <property type="match status" value="1"/>
</dbReference>
<gene>
    <name evidence="1" type="ORF">KCJAJFAP_02269</name>
    <name evidence="2" type="ORF">LMKDKBCB_02187</name>
</gene>
<evidence type="ECO:0000313" key="3">
    <source>
        <dbReference type="Proteomes" id="UP000330807"/>
    </source>
</evidence>
<dbReference type="Proteomes" id="UP000361836">
    <property type="component" value="Unassembled WGS sequence"/>
</dbReference>
<dbReference type="EMBL" id="CABWIE010000022">
    <property type="protein sequence ID" value="VWL98830.1"/>
    <property type="molecule type" value="Genomic_DNA"/>
</dbReference>
<name>A0A5K1JB43_9ACTN</name>
<keyword evidence="4" id="KW-1185">Reference proteome</keyword>
<dbReference type="Proteomes" id="UP000330807">
    <property type="component" value="Unassembled WGS sequence"/>
</dbReference>
<dbReference type="RefSeq" id="WP_152076705.1">
    <property type="nucleotide sequence ID" value="NZ_CAAKNU010000074.1"/>
</dbReference>
<dbReference type="InterPro" id="IPR049739">
    <property type="entry name" value="YraL-like"/>
</dbReference>
<evidence type="ECO:0000313" key="2">
    <source>
        <dbReference type="EMBL" id="VWM01403.1"/>
    </source>
</evidence>
<sequence length="96" mass="10829">MRYVNAREVLPEPLVRELQKIVPGGCLYVPMDEGSKRRWGEASGYRDELERRNRLIREERSEGASIADLADRHGLSVHAIEKIVYRPRGGDPSAGA</sequence>
<dbReference type="NCBIfam" id="NF040785">
    <property type="entry name" value="CD3324_fam"/>
    <property type="match status" value="1"/>
</dbReference>
<reference evidence="3 4" key="1">
    <citation type="submission" date="2019-10" db="EMBL/GenBank/DDBJ databases">
        <authorList>
            <person name="Wolf R A."/>
        </authorList>
    </citation>
    <scope>NUCLEOTIDE SEQUENCE [LARGE SCALE GENOMIC DNA]</scope>
    <source>
        <strain evidence="2">Collinsella_aerofaciens_AK_138A</strain>
        <strain evidence="1">Collinsella_aerofaciens_MC2</strain>
    </source>
</reference>